<reference evidence="8 9" key="1">
    <citation type="submission" date="2018-11" db="EMBL/GenBank/DDBJ databases">
        <title>Genomes From Bacteria Associated with the Canine Oral Cavity: a Test Case for Automated Genome-Based Taxonomic Assignment.</title>
        <authorList>
            <person name="Coil D.A."/>
            <person name="Jospin G."/>
            <person name="Darling A.E."/>
            <person name="Wallis C."/>
            <person name="Davis I.J."/>
            <person name="Harris S."/>
            <person name="Eisen J.A."/>
            <person name="Holcombe L.J."/>
            <person name="O'Flynn C."/>
        </authorList>
    </citation>
    <scope>NUCLEOTIDE SEQUENCE [LARGE SCALE GENOMIC DNA]</scope>
    <source>
        <strain evidence="8 9">OH770</strain>
    </source>
</reference>
<dbReference type="SUPFAM" id="SSF55120">
    <property type="entry name" value="Pseudouridine synthase"/>
    <property type="match status" value="1"/>
</dbReference>
<dbReference type="AlphaFoldDB" id="A0A3P1SJH2"/>
<evidence type="ECO:0000313" key="9">
    <source>
        <dbReference type="Proteomes" id="UP000280444"/>
    </source>
</evidence>
<dbReference type="GO" id="GO:1990481">
    <property type="term" value="P:mRNA pseudouridine synthesis"/>
    <property type="evidence" value="ECO:0007669"/>
    <property type="project" value="TreeGrafter"/>
</dbReference>
<dbReference type="Pfam" id="PF01509">
    <property type="entry name" value="TruB_N"/>
    <property type="match status" value="1"/>
</dbReference>
<dbReference type="GO" id="GO:0003723">
    <property type="term" value="F:RNA binding"/>
    <property type="evidence" value="ECO:0007669"/>
    <property type="project" value="InterPro"/>
</dbReference>
<protein>
    <recommendedName>
        <fullName evidence="5">tRNA pseudouridine synthase B</fullName>
        <ecNumber evidence="5">5.4.99.25</ecNumber>
    </recommendedName>
    <alternativeName>
        <fullName evidence="5">tRNA pseudouridine(55) synthase</fullName>
        <shortName evidence="5">Psi55 synthase</shortName>
    </alternativeName>
    <alternativeName>
        <fullName evidence="5">tRNA pseudouridylate synthase</fullName>
    </alternativeName>
    <alternativeName>
        <fullName evidence="5">tRNA-uridine isomerase</fullName>
    </alternativeName>
</protein>
<dbReference type="OrthoDB" id="9802309at2"/>
<evidence type="ECO:0000256" key="1">
    <source>
        <dbReference type="ARBA" id="ARBA00000385"/>
    </source>
</evidence>
<dbReference type="RefSeq" id="WP_124868093.1">
    <property type="nucleotide sequence ID" value="NZ_RQZF01000001.1"/>
</dbReference>
<dbReference type="CDD" id="cd02573">
    <property type="entry name" value="PseudoU_synth_EcTruB"/>
    <property type="match status" value="1"/>
</dbReference>
<dbReference type="Proteomes" id="UP000280444">
    <property type="component" value="Unassembled WGS sequence"/>
</dbReference>
<evidence type="ECO:0000256" key="5">
    <source>
        <dbReference type="HAMAP-Rule" id="MF_01080"/>
    </source>
</evidence>
<sequence>MARKADPTAPSGILIIDKPAGMTSHDVVARVRRLARTRKVGHAGTLDPMATGVLVCGLGKATRLLTWITGDTKAYLATMRLGATTSTEDAEGQITSARGCSGLTDAELEAALAPLRGDIMQVPSSVSAIKVDGKRAHALVREGVEVELPARPVHIGCLASAGEPRPATMPIDEATTAPQNVDAADCEGGASSPTQDVPVVDCDLVVDCSSGTYVRALARDIGEHLGVGAHLTFLRRIRVGPFTLNDAHPLAELEQIARQHEEAGGEGRPPLPLMSLDDAVRTMFSEMVLNERETELFAHGQAPRRQGDELDALREIAGEDPIAVIAADGQTVMGLAHIVNNAVKTILVFS</sequence>
<evidence type="ECO:0000259" key="6">
    <source>
        <dbReference type="Pfam" id="PF01509"/>
    </source>
</evidence>
<dbReference type="GO" id="GO:0031119">
    <property type="term" value="P:tRNA pseudouridine synthesis"/>
    <property type="evidence" value="ECO:0007669"/>
    <property type="project" value="UniProtKB-UniRule"/>
</dbReference>
<gene>
    <name evidence="5 8" type="primary">truB</name>
    <name evidence="8" type="ORF">EII11_02200</name>
</gene>
<dbReference type="InterPro" id="IPR032819">
    <property type="entry name" value="TruB_C"/>
</dbReference>
<name>A0A3P1SJH2_9ACTO</name>
<evidence type="ECO:0000256" key="3">
    <source>
        <dbReference type="ARBA" id="ARBA00022694"/>
    </source>
</evidence>
<comment type="function">
    <text evidence="5">Responsible for synthesis of pseudouridine from uracil-55 in the psi GC loop of transfer RNAs.</text>
</comment>
<evidence type="ECO:0000256" key="4">
    <source>
        <dbReference type="ARBA" id="ARBA00023235"/>
    </source>
</evidence>
<keyword evidence="9" id="KW-1185">Reference proteome</keyword>
<dbReference type="InterPro" id="IPR002501">
    <property type="entry name" value="PsdUridine_synth_N"/>
</dbReference>
<dbReference type="GO" id="GO:0160148">
    <property type="term" value="F:tRNA pseudouridine(55) synthase activity"/>
    <property type="evidence" value="ECO:0007669"/>
    <property type="project" value="UniProtKB-EC"/>
</dbReference>
<feature type="active site" description="Nucleophile" evidence="5">
    <location>
        <position position="47"/>
    </location>
</feature>
<feature type="domain" description="tRNA pseudouridylate synthase B C-terminal" evidence="7">
    <location>
        <begin position="215"/>
        <end position="262"/>
    </location>
</feature>
<dbReference type="NCBIfam" id="TIGR00431">
    <property type="entry name" value="TruB"/>
    <property type="match status" value="1"/>
</dbReference>
<dbReference type="InterPro" id="IPR014780">
    <property type="entry name" value="tRNA_psdUridine_synth_TruB"/>
</dbReference>
<proteinExistence type="inferred from homology"/>
<organism evidence="8 9">
    <name type="scientific">Schaalia canis</name>
    <dbReference type="NCBI Taxonomy" id="100469"/>
    <lineage>
        <taxon>Bacteria</taxon>
        <taxon>Bacillati</taxon>
        <taxon>Actinomycetota</taxon>
        <taxon>Actinomycetes</taxon>
        <taxon>Actinomycetales</taxon>
        <taxon>Actinomycetaceae</taxon>
        <taxon>Schaalia</taxon>
    </lineage>
</organism>
<comment type="caution">
    <text evidence="8">The sequence shown here is derived from an EMBL/GenBank/DDBJ whole genome shotgun (WGS) entry which is preliminary data.</text>
</comment>
<dbReference type="EMBL" id="RQZF01000001">
    <property type="protein sequence ID" value="RRC96472.1"/>
    <property type="molecule type" value="Genomic_DNA"/>
</dbReference>
<comment type="similarity">
    <text evidence="2 5">Belongs to the pseudouridine synthase TruB family. Type 1 subfamily.</text>
</comment>
<feature type="domain" description="Pseudouridine synthase II N-terminal" evidence="6">
    <location>
        <begin position="32"/>
        <end position="156"/>
    </location>
</feature>
<dbReference type="EC" id="5.4.99.25" evidence="5"/>
<evidence type="ECO:0000313" key="8">
    <source>
        <dbReference type="EMBL" id="RRC96472.1"/>
    </source>
</evidence>
<dbReference type="InterPro" id="IPR020103">
    <property type="entry name" value="PsdUridine_synth_cat_dom_sf"/>
</dbReference>
<dbReference type="HAMAP" id="MF_01080">
    <property type="entry name" value="TruB_bact"/>
    <property type="match status" value="1"/>
</dbReference>
<dbReference type="PANTHER" id="PTHR13767">
    <property type="entry name" value="TRNA-PSEUDOURIDINE SYNTHASE"/>
    <property type="match status" value="1"/>
</dbReference>
<keyword evidence="3 5" id="KW-0819">tRNA processing</keyword>
<keyword evidence="4 5" id="KW-0413">Isomerase</keyword>
<comment type="catalytic activity">
    <reaction evidence="1 5">
        <text>uridine(55) in tRNA = pseudouridine(55) in tRNA</text>
        <dbReference type="Rhea" id="RHEA:42532"/>
        <dbReference type="Rhea" id="RHEA-COMP:10101"/>
        <dbReference type="Rhea" id="RHEA-COMP:10102"/>
        <dbReference type="ChEBI" id="CHEBI:65314"/>
        <dbReference type="ChEBI" id="CHEBI:65315"/>
        <dbReference type="EC" id="5.4.99.25"/>
    </reaction>
</comment>
<evidence type="ECO:0000259" key="7">
    <source>
        <dbReference type="Pfam" id="PF16198"/>
    </source>
</evidence>
<dbReference type="Gene3D" id="3.30.2350.10">
    <property type="entry name" value="Pseudouridine synthase"/>
    <property type="match status" value="1"/>
</dbReference>
<evidence type="ECO:0000256" key="2">
    <source>
        <dbReference type="ARBA" id="ARBA00005642"/>
    </source>
</evidence>
<accession>A0A3P1SJH2</accession>
<dbReference type="Pfam" id="PF16198">
    <property type="entry name" value="TruB_C_2"/>
    <property type="match status" value="1"/>
</dbReference>
<dbReference type="PANTHER" id="PTHR13767:SF2">
    <property type="entry name" value="PSEUDOURIDYLATE SYNTHASE TRUB1"/>
    <property type="match status" value="1"/>
</dbReference>